<evidence type="ECO:0000313" key="2">
    <source>
        <dbReference type="Proteomes" id="UP000620104"/>
    </source>
</evidence>
<keyword evidence="2" id="KW-1185">Reference proteome</keyword>
<comment type="caution">
    <text evidence="1">The sequence shown here is derived from an EMBL/GenBank/DDBJ whole genome shotgun (WGS) entry which is preliminary data.</text>
</comment>
<proteinExistence type="predicted"/>
<dbReference type="Proteomes" id="UP000620104">
    <property type="component" value="Unassembled WGS sequence"/>
</dbReference>
<name>A0A8H3YHA7_9TREE</name>
<reference evidence="1" key="1">
    <citation type="submission" date="2020-07" db="EMBL/GenBank/DDBJ databases">
        <title>Draft Genome Sequence of a Deep-Sea Yeast, Naganishia (Cryptococcus) liquefaciens strain N6.</title>
        <authorList>
            <person name="Han Y.W."/>
            <person name="Kajitani R."/>
            <person name="Morimoto H."/>
            <person name="Parhat M."/>
            <person name="Tsubouchi H."/>
            <person name="Bakenova O."/>
            <person name="Ogata M."/>
            <person name="Argunhan B."/>
            <person name="Aoki R."/>
            <person name="Kajiwara S."/>
            <person name="Itoh T."/>
            <person name="Iwasaki H."/>
        </authorList>
    </citation>
    <scope>NUCLEOTIDE SEQUENCE</scope>
    <source>
        <strain evidence="1">N6</strain>
    </source>
</reference>
<dbReference type="AlphaFoldDB" id="A0A8H3YHA7"/>
<sequence>MATPTTAPACTGNPSSCEFCNPAANSGACAVQGIPGCTSAPGSCEVCKSGNGCAKDCAGDPTKCKVCQGSCLKPSDASFGVEPARA</sequence>
<evidence type="ECO:0000313" key="1">
    <source>
        <dbReference type="EMBL" id="GHJ89168.1"/>
    </source>
</evidence>
<accession>A0A8H3YHA7</accession>
<dbReference type="EMBL" id="BLZA01000040">
    <property type="protein sequence ID" value="GHJ89168.1"/>
    <property type="molecule type" value="Genomic_DNA"/>
</dbReference>
<organism evidence="1 2">
    <name type="scientific">Naganishia liquefaciens</name>
    <dbReference type="NCBI Taxonomy" id="104408"/>
    <lineage>
        <taxon>Eukaryota</taxon>
        <taxon>Fungi</taxon>
        <taxon>Dikarya</taxon>
        <taxon>Basidiomycota</taxon>
        <taxon>Agaricomycotina</taxon>
        <taxon>Tremellomycetes</taxon>
        <taxon>Filobasidiales</taxon>
        <taxon>Filobasidiaceae</taxon>
        <taxon>Naganishia</taxon>
    </lineage>
</organism>
<gene>
    <name evidence="1" type="ORF">NliqN6_5570</name>
</gene>
<protein>
    <submittedName>
        <fullName evidence="1">Uncharacterized protein</fullName>
    </submittedName>
</protein>